<comment type="caution">
    <text evidence="1">The sequence shown here is derived from an EMBL/GenBank/DDBJ whole genome shotgun (WGS) entry which is preliminary data.</text>
</comment>
<dbReference type="AlphaFoldDB" id="A0A0F3GM48"/>
<evidence type="ECO:0000313" key="1">
    <source>
        <dbReference type="EMBL" id="KJU82995.1"/>
    </source>
</evidence>
<reference evidence="1 2" key="1">
    <citation type="submission" date="2015-02" db="EMBL/GenBank/DDBJ databases">
        <title>Single-cell genomics of uncultivated deep-branching MTB reveals a conserved set of magnetosome genes.</title>
        <authorList>
            <person name="Kolinko S."/>
            <person name="Richter M."/>
            <person name="Glockner F.O."/>
            <person name="Brachmann A."/>
            <person name="Schuler D."/>
        </authorList>
    </citation>
    <scope>NUCLEOTIDE SEQUENCE [LARGE SCALE GENOMIC DNA]</scope>
    <source>
        <strain evidence="1">TM-1</strain>
    </source>
</reference>
<gene>
    <name evidence="1" type="ORF">MBAV_004808</name>
</gene>
<dbReference type="EMBL" id="LACI01002091">
    <property type="protein sequence ID" value="KJU82995.1"/>
    <property type="molecule type" value="Genomic_DNA"/>
</dbReference>
<accession>A0A0F3GM48</accession>
<evidence type="ECO:0000313" key="2">
    <source>
        <dbReference type="Proteomes" id="UP000033423"/>
    </source>
</evidence>
<protein>
    <submittedName>
        <fullName evidence="1">Uncharacterized protein</fullName>
    </submittedName>
</protein>
<keyword evidence="2" id="KW-1185">Reference proteome</keyword>
<name>A0A0F3GM48_9BACT</name>
<sequence>MLPELSTAMPWGELNKPVLLPAPPKKFTTRPLGSNICMRSLLVSDMYTLPEAPVPAFLPADAELPHELMAMPPGMSN</sequence>
<proteinExistence type="predicted"/>
<dbReference type="Proteomes" id="UP000033423">
    <property type="component" value="Unassembled WGS sequence"/>
</dbReference>
<organism evidence="1 2">
    <name type="scientific">Candidatus Magnetobacterium bavaricum</name>
    <dbReference type="NCBI Taxonomy" id="29290"/>
    <lineage>
        <taxon>Bacteria</taxon>
        <taxon>Pseudomonadati</taxon>
        <taxon>Nitrospirota</taxon>
        <taxon>Thermodesulfovibrionia</taxon>
        <taxon>Thermodesulfovibrionales</taxon>
        <taxon>Candidatus Magnetobacteriaceae</taxon>
        <taxon>Candidatus Magnetobacterium</taxon>
    </lineage>
</organism>